<evidence type="ECO:0000256" key="3">
    <source>
        <dbReference type="ARBA" id="ARBA00022692"/>
    </source>
</evidence>
<evidence type="ECO:0000313" key="11">
    <source>
        <dbReference type="Proteomes" id="UP000524237"/>
    </source>
</evidence>
<gene>
    <name evidence="10" type="ORF">FB555_001548</name>
</gene>
<keyword evidence="11" id="KW-1185">Reference proteome</keyword>
<evidence type="ECO:0000313" key="10">
    <source>
        <dbReference type="EMBL" id="MBA8829443.1"/>
    </source>
</evidence>
<name>A0A7W3PPP0_9MICO</name>
<sequence>MTYLTLNILFLGLSLWFMFWVRSLLKSGWNRAFWIPRGIAFVVLLAFSAVFDNVIILLGLVAYDTSKLSGIFIGVAPIEDFFYTLAAVVLLPSLWQLMASGAKIKFRFPRQ</sequence>
<reference evidence="10 11" key="1">
    <citation type="submission" date="2020-07" db="EMBL/GenBank/DDBJ databases">
        <title>Sequencing the genomes of 1000 actinobacteria strains.</title>
        <authorList>
            <person name="Klenk H.-P."/>
        </authorList>
    </citation>
    <scope>NUCLEOTIDE SEQUENCE [LARGE SCALE GENOMIC DNA]</scope>
    <source>
        <strain evidence="10 11">DSM 23737</strain>
    </source>
</reference>
<proteinExistence type="predicted"/>
<feature type="transmembrane region" description="Helical" evidence="8">
    <location>
        <begin position="37"/>
        <end position="61"/>
    </location>
</feature>
<evidence type="ECO:0000256" key="2">
    <source>
        <dbReference type="ARBA" id="ARBA00004829"/>
    </source>
</evidence>
<keyword evidence="5 8" id="KW-1133">Transmembrane helix</keyword>
<dbReference type="RefSeq" id="WP_182484874.1">
    <property type="nucleotide sequence ID" value="NZ_JACGWU010000004.1"/>
</dbReference>
<dbReference type="NCBIfam" id="TIGR03462">
    <property type="entry name" value="CarR_dom_SF"/>
    <property type="match status" value="1"/>
</dbReference>
<dbReference type="GO" id="GO:0045436">
    <property type="term" value="F:lycopene beta cyclase activity"/>
    <property type="evidence" value="ECO:0007669"/>
    <property type="project" value="UniProtKB-ARBA"/>
</dbReference>
<evidence type="ECO:0000259" key="9">
    <source>
        <dbReference type="Pfam" id="PF18916"/>
    </source>
</evidence>
<accession>A0A7W3PPP0</accession>
<feature type="domain" description="Lycopene cyclase" evidence="9">
    <location>
        <begin position="2"/>
        <end position="92"/>
    </location>
</feature>
<dbReference type="GO" id="GO:0016872">
    <property type="term" value="F:intramolecular lyase activity"/>
    <property type="evidence" value="ECO:0007669"/>
    <property type="project" value="InterPro"/>
</dbReference>
<evidence type="ECO:0000256" key="1">
    <source>
        <dbReference type="ARBA" id="ARBA00004141"/>
    </source>
</evidence>
<feature type="transmembrane region" description="Helical" evidence="8">
    <location>
        <begin position="6"/>
        <end position="25"/>
    </location>
</feature>
<dbReference type="Pfam" id="PF18916">
    <property type="entry name" value="Lycopene_cyc"/>
    <property type="match status" value="1"/>
</dbReference>
<comment type="subcellular location">
    <subcellularLocation>
        <location evidence="1">Membrane</location>
        <topology evidence="1">Multi-pass membrane protein</topology>
    </subcellularLocation>
</comment>
<keyword evidence="7" id="KW-0413">Isomerase</keyword>
<dbReference type="GO" id="GO:0016117">
    <property type="term" value="P:carotenoid biosynthetic process"/>
    <property type="evidence" value="ECO:0007669"/>
    <property type="project" value="UniProtKB-KW"/>
</dbReference>
<comment type="caution">
    <text evidence="10">The sequence shown here is derived from an EMBL/GenBank/DDBJ whole genome shotgun (WGS) entry which is preliminary data.</text>
</comment>
<dbReference type="GO" id="GO:0016020">
    <property type="term" value="C:membrane"/>
    <property type="evidence" value="ECO:0007669"/>
    <property type="project" value="UniProtKB-SubCell"/>
</dbReference>
<dbReference type="Proteomes" id="UP000524237">
    <property type="component" value="Unassembled WGS sequence"/>
</dbReference>
<evidence type="ECO:0000256" key="7">
    <source>
        <dbReference type="ARBA" id="ARBA00023235"/>
    </source>
</evidence>
<protein>
    <submittedName>
        <fullName evidence="10">Lycopene cyclase domain-containing protein</fullName>
    </submittedName>
</protein>
<evidence type="ECO:0000256" key="6">
    <source>
        <dbReference type="ARBA" id="ARBA00023136"/>
    </source>
</evidence>
<dbReference type="InterPro" id="IPR017825">
    <property type="entry name" value="Lycopene_cyclase_dom"/>
</dbReference>
<evidence type="ECO:0000256" key="4">
    <source>
        <dbReference type="ARBA" id="ARBA00022746"/>
    </source>
</evidence>
<evidence type="ECO:0000256" key="5">
    <source>
        <dbReference type="ARBA" id="ARBA00022989"/>
    </source>
</evidence>
<dbReference type="EMBL" id="JACGWU010000004">
    <property type="protein sequence ID" value="MBA8829443.1"/>
    <property type="molecule type" value="Genomic_DNA"/>
</dbReference>
<keyword evidence="4" id="KW-0125">Carotenoid biosynthesis</keyword>
<keyword evidence="3 8" id="KW-0812">Transmembrane</keyword>
<organism evidence="10 11">
    <name type="scientific">Alpinimonas psychrophila</name>
    <dbReference type="NCBI Taxonomy" id="748908"/>
    <lineage>
        <taxon>Bacteria</taxon>
        <taxon>Bacillati</taxon>
        <taxon>Actinomycetota</taxon>
        <taxon>Actinomycetes</taxon>
        <taxon>Micrococcales</taxon>
        <taxon>Microbacteriaceae</taxon>
        <taxon>Alpinimonas</taxon>
    </lineage>
</organism>
<dbReference type="AlphaFoldDB" id="A0A7W3PPP0"/>
<keyword evidence="6 8" id="KW-0472">Membrane</keyword>
<evidence type="ECO:0000256" key="8">
    <source>
        <dbReference type="SAM" id="Phobius"/>
    </source>
</evidence>
<comment type="pathway">
    <text evidence="2">Carotenoid biosynthesis.</text>
</comment>